<reference evidence="1" key="2">
    <citation type="submission" date="2020-05" db="UniProtKB">
        <authorList>
            <consortium name="EnsemblMetazoa"/>
        </authorList>
    </citation>
    <scope>IDENTIFICATION</scope>
    <source>
        <strain evidence="1">IAEA</strain>
    </source>
</reference>
<keyword evidence="2" id="KW-1185">Reference proteome</keyword>
<accession>A0A1B0AT76</accession>
<evidence type="ECO:0000313" key="2">
    <source>
        <dbReference type="Proteomes" id="UP000092460"/>
    </source>
</evidence>
<dbReference type="EMBL" id="JXJN01003190">
    <property type="status" value="NOT_ANNOTATED_CDS"/>
    <property type="molecule type" value="Genomic_DNA"/>
</dbReference>
<evidence type="ECO:0000313" key="1">
    <source>
        <dbReference type="EnsemblMetazoa" id="GPPI007746-PA"/>
    </source>
</evidence>
<dbReference type="Proteomes" id="UP000092460">
    <property type="component" value="Unassembled WGS sequence"/>
</dbReference>
<protein>
    <submittedName>
        <fullName evidence="1">Uncharacterized protein</fullName>
    </submittedName>
</protein>
<proteinExistence type="predicted"/>
<sequence length="71" mass="8149">MYGNSIEFIPRDEISVLPYSEMKLSTTEKKLFKYCETSIRVFVINSDAIPSVMAVLPLESRNNITLLAEEY</sequence>
<organism evidence="1 2">
    <name type="scientific">Glossina palpalis gambiensis</name>
    <dbReference type="NCBI Taxonomy" id="67801"/>
    <lineage>
        <taxon>Eukaryota</taxon>
        <taxon>Metazoa</taxon>
        <taxon>Ecdysozoa</taxon>
        <taxon>Arthropoda</taxon>
        <taxon>Hexapoda</taxon>
        <taxon>Insecta</taxon>
        <taxon>Pterygota</taxon>
        <taxon>Neoptera</taxon>
        <taxon>Endopterygota</taxon>
        <taxon>Diptera</taxon>
        <taxon>Brachycera</taxon>
        <taxon>Muscomorpha</taxon>
        <taxon>Hippoboscoidea</taxon>
        <taxon>Glossinidae</taxon>
        <taxon>Glossina</taxon>
    </lineage>
</organism>
<name>A0A1B0AT76_9MUSC</name>
<dbReference type="AlphaFoldDB" id="A0A1B0AT76"/>
<dbReference type="VEuPathDB" id="VectorBase:GPPI007746"/>
<reference evidence="2" key="1">
    <citation type="submission" date="2015-01" db="EMBL/GenBank/DDBJ databases">
        <authorList>
            <person name="Aksoy S."/>
            <person name="Warren W."/>
            <person name="Wilson R.K."/>
        </authorList>
    </citation>
    <scope>NUCLEOTIDE SEQUENCE [LARGE SCALE GENOMIC DNA]</scope>
    <source>
        <strain evidence="2">IAEA</strain>
    </source>
</reference>
<dbReference type="EnsemblMetazoa" id="GPPI007746-RA">
    <property type="protein sequence ID" value="GPPI007746-PA"/>
    <property type="gene ID" value="GPPI007746"/>
</dbReference>